<feature type="binding site" evidence="6">
    <location>
        <position position="142"/>
    </location>
    <ligand>
        <name>[4Fe-4S] cluster</name>
        <dbReference type="ChEBI" id="CHEBI:49883"/>
        <label>3</label>
    </ligand>
</feature>
<feature type="binding site" evidence="6">
    <location>
        <position position="73"/>
    </location>
    <ligand>
        <name>[4Fe-4S] cluster</name>
        <dbReference type="ChEBI" id="CHEBI:49883"/>
        <label>2</label>
    </ligand>
</feature>
<comment type="function">
    <text evidence="6">Could be involved in the maturation of NapA, the catalytic subunit of the periplasmic nitrate reductase, before its export into the periplasm.</text>
</comment>
<name>A0A1Q1KSX7_VIBAN</name>
<dbReference type="AlphaFoldDB" id="A0A1Q1KSX7"/>
<evidence type="ECO:0000256" key="3">
    <source>
        <dbReference type="ARBA" id="ARBA00022737"/>
    </source>
</evidence>
<evidence type="ECO:0000256" key="1">
    <source>
        <dbReference type="ARBA" id="ARBA00022485"/>
    </source>
</evidence>
<feature type="binding site" evidence="6">
    <location>
        <position position="149"/>
    </location>
    <ligand>
        <name>[4Fe-4S] cluster</name>
        <dbReference type="ChEBI" id="CHEBI:49883"/>
        <label>3</label>
    </ligand>
</feature>
<evidence type="ECO:0000313" key="7">
    <source>
        <dbReference type="EMBL" id="AZS26903.1"/>
    </source>
</evidence>
<feature type="binding site" evidence="6">
    <location>
        <position position="38"/>
    </location>
    <ligand>
        <name>[4Fe-4S] cluster</name>
        <dbReference type="ChEBI" id="CHEBI:49883"/>
        <label>1</label>
    </ligand>
</feature>
<proteinExistence type="inferred from homology"/>
<keyword evidence="2 6" id="KW-0479">Metal-binding</keyword>
<protein>
    <recommendedName>
        <fullName evidence="6">Ferredoxin-type protein NapF</fullName>
    </recommendedName>
</protein>
<comment type="cofactor">
    <cofactor evidence="6">
        <name>[4Fe-4S] cluster</name>
        <dbReference type="ChEBI" id="CHEBI:49883"/>
    </cofactor>
</comment>
<dbReference type="CDD" id="cd10564">
    <property type="entry name" value="NapF_like"/>
    <property type="match status" value="1"/>
</dbReference>
<keyword evidence="5 6" id="KW-0411">Iron-sulfur</keyword>
<evidence type="ECO:0000313" key="8">
    <source>
        <dbReference type="Proteomes" id="UP000256923"/>
    </source>
</evidence>
<keyword evidence="4 6" id="KW-0408">Iron</keyword>
<feature type="binding site" evidence="6">
    <location>
        <position position="35"/>
    </location>
    <ligand>
        <name>[4Fe-4S] cluster</name>
        <dbReference type="ChEBI" id="CHEBI:49883"/>
        <label>1</label>
    </ligand>
</feature>
<dbReference type="Gene3D" id="3.30.70.20">
    <property type="match status" value="2"/>
</dbReference>
<feature type="binding site" evidence="6">
    <location>
        <position position="41"/>
    </location>
    <ligand>
        <name>[4Fe-4S] cluster</name>
        <dbReference type="ChEBI" id="CHEBI:49883"/>
        <label>1</label>
    </ligand>
</feature>
<accession>A0A1Q1KSX7</accession>
<dbReference type="GO" id="GO:0046872">
    <property type="term" value="F:metal ion binding"/>
    <property type="evidence" value="ECO:0007669"/>
    <property type="project" value="UniProtKB-KW"/>
</dbReference>
<feature type="binding site" evidence="6">
    <location>
        <position position="70"/>
    </location>
    <ligand>
        <name>[4Fe-4S] cluster</name>
        <dbReference type="ChEBI" id="CHEBI:49883"/>
        <label>2</label>
    </ligand>
</feature>
<dbReference type="HAMAP" id="MF_02201">
    <property type="entry name" value="NapF"/>
    <property type="match status" value="1"/>
</dbReference>
<dbReference type="NCBIfam" id="TIGR00402">
    <property type="entry name" value="napF"/>
    <property type="match status" value="1"/>
</dbReference>
<dbReference type="Proteomes" id="UP000256923">
    <property type="component" value="Chromosome 2"/>
</dbReference>
<dbReference type="PANTHER" id="PTHR24960:SF46">
    <property type="entry name" value="FERREDOXIN-TYPE PROTEIN NAPF"/>
    <property type="match status" value="1"/>
</dbReference>
<feature type="binding site" evidence="6">
    <location>
        <position position="145"/>
    </location>
    <ligand>
        <name>[4Fe-4S] cluster</name>
        <dbReference type="ChEBI" id="CHEBI:49883"/>
        <label>3</label>
    </ligand>
</feature>
<evidence type="ECO:0000256" key="4">
    <source>
        <dbReference type="ARBA" id="ARBA00023004"/>
    </source>
</evidence>
<dbReference type="PROSITE" id="PS00198">
    <property type="entry name" value="4FE4S_FER_1"/>
    <property type="match status" value="1"/>
</dbReference>
<organism evidence="7 8">
    <name type="scientific">Vibrio anguillarum</name>
    <name type="common">Listonella anguillarum</name>
    <dbReference type="NCBI Taxonomy" id="55601"/>
    <lineage>
        <taxon>Bacteria</taxon>
        <taxon>Pseudomonadati</taxon>
        <taxon>Pseudomonadota</taxon>
        <taxon>Gammaproteobacteria</taxon>
        <taxon>Vibrionales</taxon>
        <taxon>Vibrionaceae</taxon>
        <taxon>Vibrio</taxon>
    </lineage>
</organism>
<feature type="binding site" evidence="6">
    <location>
        <position position="45"/>
    </location>
    <ligand>
        <name>[4Fe-4S] cluster</name>
        <dbReference type="ChEBI" id="CHEBI:49883"/>
        <label>1</label>
    </ligand>
</feature>
<dbReference type="InterPro" id="IPR050157">
    <property type="entry name" value="PSI_iron-sulfur_center"/>
</dbReference>
<evidence type="ECO:0000256" key="5">
    <source>
        <dbReference type="ARBA" id="ARBA00023014"/>
    </source>
</evidence>
<comment type="subcellular location">
    <subcellularLocation>
        <location evidence="6">Cytoplasm</location>
    </subcellularLocation>
</comment>
<dbReference type="GO" id="GO:0005737">
    <property type="term" value="C:cytoplasm"/>
    <property type="evidence" value="ECO:0007669"/>
    <property type="project" value="UniProtKB-SubCell"/>
</dbReference>
<dbReference type="RefSeq" id="WP_017045373.1">
    <property type="nucleotide sequence ID" value="NZ_CP011465.1"/>
</dbReference>
<dbReference type="PROSITE" id="PS51379">
    <property type="entry name" value="4FE4S_FER_2"/>
    <property type="match status" value="3"/>
</dbReference>
<evidence type="ECO:0000256" key="6">
    <source>
        <dbReference type="HAMAP-Rule" id="MF_02201"/>
    </source>
</evidence>
<comment type="similarity">
    <text evidence="6">Belongs to the NapF family.</text>
</comment>
<feature type="binding site" evidence="6">
    <location>
        <position position="139"/>
    </location>
    <ligand>
        <name>[4Fe-4S] cluster</name>
        <dbReference type="ChEBI" id="CHEBI:49883"/>
        <label>3</label>
    </ligand>
</feature>
<keyword evidence="1 6" id="KW-0004">4Fe-4S</keyword>
<keyword evidence="3 6" id="KW-0677">Repeat</keyword>
<dbReference type="EMBL" id="CP034673">
    <property type="protein sequence ID" value="AZS26903.1"/>
    <property type="molecule type" value="Genomic_DNA"/>
</dbReference>
<keyword evidence="6" id="KW-0963">Cytoplasm</keyword>
<dbReference type="PANTHER" id="PTHR24960">
    <property type="entry name" value="PHOTOSYSTEM I IRON-SULFUR CENTER-RELATED"/>
    <property type="match status" value="1"/>
</dbReference>
<dbReference type="InterPro" id="IPR004496">
    <property type="entry name" value="NapF"/>
</dbReference>
<evidence type="ECO:0000256" key="2">
    <source>
        <dbReference type="ARBA" id="ARBA00022723"/>
    </source>
</evidence>
<comment type="subunit">
    <text evidence="6">Interacts with the cytoplasmic NapA precursor.</text>
</comment>
<dbReference type="Pfam" id="PF12838">
    <property type="entry name" value="Fer4_7"/>
    <property type="match status" value="2"/>
</dbReference>
<feature type="binding site" evidence="6">
    <location>
        <position position="77"/>
    </location>
    <ligand>
        <name>[4Fe-4S] cluster</name>
        <dbReference type="ChEBI" id="CHEBI:49883"/>
        <label>2</label>
    </ligand>
</feature>
<feature type="binding site" evidence="6">
    <location>
        <position position="67"/>
    </location>
    <ligand>
        <name>[4Fe-4S] cluster</name>
        <dbReference type="ChEBI" id="CHEBI:49883"/>
        <label>2</label>
    </ligand>
</feature>
<sequence length="164" mass="18104">MVDLSKRRFFSRNQVDDTIVRLPWIAHPLSFSDECTRCGRCLDACETKIITLGDGGFPTIDFHIDECTFCYQCAQSCPEPIFAPRSTQPWLAKAKLEESCLAKRNVECRSCAESCEVSAITFNLVIGKVAQPNVDIDACNGCGACVSICPTSAIRVSNINNNER</sequence>
<reference evidence="7 8" key="1">
    <citation type="submission" date="2018-12" db="EMBL/GenBank/DDBJ databases">
        <title>Characterization and Draft Genome of Vibrio anguillarum J360 Marine Pathogen Isolated from an Outbreak in Lumpfish (Cyclopterus lumpus).</title>
        <authorList>
            <person name="Vasquez J.I."/>
            <person name="Cao T."/>
            <person name="Chakraborty S."/>
            <person name="Gnanagobal H."/>
            <person name="Wescot J."/>
            <person name="Boyce D."/>
            <person name="Santander J."/>
        </authorList>
    </citation>
    <scope>NUCLEOTIDE SEQUENCE [LARGE SCALE GENOMIC DNA]</scope>
    <source>
        <strain evidence="7 8">J360</strain>
    </source>
</reference>
<dbReference type="SUPFAM" id="SSF54862">
    <property type="entry name" value="4Fe-4S ferredoxins"/>
    <property type="match status" value="1"/>
</dbReference>
<gene>
    <name evidence="6 7" type="primary">napF</name>
    <name evidence="7" type="ORF">DYL72_18190</name>
</gene>
<dbReference type="InterPro" id="IPR017896">
    <property type="entry name" value="4Fe4S_Fe-S-bd"/>
</dbReference>
<dbReference type="GO" id="GO:0051539">
    <property type="term" value="F:4 iron, 4 sulfur cluster binding"/>
    <property type="evidence" value="ECO:0007669"/>
    <property type="project" value="UniProtKB-UniRule"/>
</dbReference>
<dbReference type="InterPro" id="IPR017900">
    <property type="entry name" value="4Fe4S_Fe_S_CS"/>
</dbReference>
<dbReference type="GeneID" id="83858414"/>